<evidence type="ECO:0000313" key="4">
    <source>
        <dbReference type="EMBL" id="CAG9859178.1"/>
    </source>
</evidence>
<dbReference type="Proteomes" id="UP001153712">
    <property type="component" value="Chromosome 2"/>
</dbReference>
<feature type="region of interest" description="Disordered" evidence="2">
    <location>
        <begin position="164"/>
        <end position="242"/>
    </location>
</feature>
<evidence type="ECO:0000313" key="5">
    <source>
        <dbReference type="Proteomes" id="UP001153712"/>
    </source>
</evidence>
<protein>
    <recommendedName>
        <fullName evidence="3">Fas-binding factor 1 C-terminal domain-containing protein</fullName>
    </recommendedName>
</protein>
<feature type="coiled-coil region" evidence="1">
    <location>
        <begin position="527"/>
        <end position="565"/>
    </location>
</feature>
<keyword evidence="1" id="KW-0175">Coiled coil</keyword>
<feature type="coiled-coil region" evidence="1">
    <location>
        <begin position="420"/>
        <end position="462"/>
    </location>
</feature>
<evidence type="ECO:0000259" key="3">
    <source>
        <dbReference type="Pfam" id="PF21007"/>
    </source>
</evidence>
<dbReference type="AlphaFoldDB" id="A0A9N9TID9"/>
<gene>
    <name evidence="4" type="ORF">PHYEVI_LOCUS5552</name>
</gene>
<dbReference type="InterPro" id="IPR033561">
    <property type="entry name" value="FBF1"/>
</dbReference>
<evidence type="ECO:0000256" key="1">
    <source>
        <dbReference type="SAM" id="Coils"/>
    </source>
</evidence>
<feature type="region of interest" description="Disordered" evidence="2">
    <location>
        <begin position="63"/>
        <end position="146"/>
    </location>
</feature>
<evidence type="ECO:0000256" key="2">
    <source>
        <dbReference type="SAM" id="MobiDB-lite"/>
    </source>
</evidence>
<dbReference type="GO" id="GO:0036064">
    <property type="term" value="C:ciliary basal body"/>
    <property type="evidence" value="ECO:0007669"/>
    <property type="project" value="TreeGrafter"/>
</dbReference>
<dbReference type="GO" id="GO:0060271">
    <property type="term" value="P:cilium assembly"/>
    <property type="evidence" value="ECO:0007669"/>
    <property type="project" value="InterPro"/>
</dbReference>
<accession>A0A9N9TID9</accession>
<feature type="compositionally biased region" description="Basic and acidic residues" evidence="2">
    <location>
        <begin position="86"/>
        <end position="96"/>
    </location>
</feature>
<proteinExistence type="predicted"/>
<feature type="compositionally biased region" description="Basic and acidic residues" evidence="2">
    <location>
        <begin position="213"/>
        <end position="225"/>
    </location>
</feature>
<dbReference type="GO" id="GO:0090162">
    <property type="term" value="P:establishment of epithelial cell polarity"/>
    <property type="evidence" value="ECO:0007669"/>
    <property type="project" value="InterPro"/>
</dbReference>
<feature type="coiled-coil region" evidence="1">
    <location>
        <begin position="265"/>
        <end position="295"/>
    </location>
</feature>
<feature type="coiled-coil region" evidence="1">
    <location>
        <begin position="605"/>
        <end position="750"/>
    </location>
</feature>
<feature type="compositionally biased region" description="Basic and acidic residues" evidence="2">
    <location>
        <begin position="193"/>
        <end position="205"/>
    </location>
</feature>
<dbReference type="GO" id="GO:0005814">
    <property type="term" value="C:centriole"/>
    <property type="evidence" value="ECO:0007669"/>
    <property type="project" value="TreeGrafter"/>
</dbReference>
<feature type="compositionally biased region" description="Acidic residues" evidence="2">
    <location>
        <begin position="1"/>
        <end position="16"/>
    </location>
</feature>
<sequence>MDFDLDDPLGSDDSFFEEPKALAKRPSVSKSPEKKTLDSLLGFTSKSAENIPRTETADYVKPKSTVTFEETGGNKKPMEDWLLDSSKPDKHKKSDFLDDILPVKPKPKQDKRGYFFGGYTEGKQSQSTERRRGRRGSGVEDNLGLGLFNDDYQFGDIYAKDKREIISKPSDTSTKATSASGVPDWLGVGSTVKKPESPTTKKPERTQSQPLLPKEETLTVQKEDPPVQQLAPPPLTQTQPKDMTPQNINAEIQNTYSSLHQQESLLLATLQFKKYEETLNEIQEKQQEIIGKQDRNFQKFIDEYIVKQQLVENNIRLQQERINKQIQVLISGSFHKAKLENDATGEEDEEKEENVKKDTFHESLIQKIRARHEEELFLMEESYKKQLDLIEKSSSNVEESLKIEMKNVSDLLEGKVNNIKANYEEEIAYYKEKLKSMEEQHAKELKLAKEMHDRRFEELKAEHLTQIDYIKEMKEKEMKLIDEGQVLSQKIDSGIAMLGQNVKILCDIEGKVNQRSDVVTLAREQSLQSKEQEIAMMRNALEKSRETAENDRALLLSLVRNLELKLAEQNANAQEDRWALQQASATLIGRTKAIEREAEYNRAIIDREKDQLKTLKETLLAEQEKLIMQLTEEKLQLAAEKAKFETTSKLTNSYEVERAKAEAEAAIEEAKQLSTRLNQERHALQRQKGELQALRHGLSERERELEDKEAELEYLMQDAQKKLKEDKHVLAEAKRMESMYKERMKELQGQWAVLSKREKKLAEEKMQLSKERLAIYTSLKASKDCVLCNAGGDSQIGKIPGDNHFNAKTPDLSTMKIRYDAMDEDESEVSKEGSRADR</sequence>
<dbReference type="InterPro" id="IPR049390">
    <property type="entry name" value="FBF1_C"/>
</dbReference>
<feature type="domain" description="Fas-binding factor 1 C-terminal" evidence="3">
    <location>
        <begin position="360"/>
        <end position="775"/>
    </location>
</feature>
<dbReference type="EMBL" id="OU900095">
    <property type="protein sequence ID" value="CAG9859178.1"/>
    <property type="molecule type" value="Genomic_DNA"/>
</dbReference>
<name>A0A9N9TID9_PHYSR</name>
<keyword evidence="5" id="KW-1185">Reference proteome</keyword>
<dbReference type="PANTHER" id="PTHR33689">
    <property type="entry name" value="FAS-BINDING FACTOR 1"/>
    <property type="match status" value="1"/>
</dbReference>
<dbReference type="Pfam" id="PF21007">
    <property type="entry name" value="FBF1"/>
    <property type="match status" value="1"/>
</dbReference>
<feature type="compositionally biased region" description="Polar residues" evidence="2">
    <location>
        <begin position="169"/>
        <end position="180"/>
    </location>
</feature>
<feature type="region of interest" description="Disordered" evidence="2">
    <location>
        <begin position="1"/>
        <end position="36"/>
    </location>
</feature>
<dbReference type="OrthoDB" id="8195456at2759"/>
<feature type="compositionally biased region" description="Low complexity" evidence="2">
    <location>
        <begin position="226"/>
        <end position="240"/>
    </location>
</feature>
<dbReference type="GO" id="GO:0097539">
    <property type="term" value="C:ciliary transition fiber"/>
    <property type="evidence" value="ECO:0007669"/>
    <property type="project" value="InterPro"/>
</dbReference>
<dbReference type="PANTHER" id="PTHR33689:SF1">
    <property type="entry name" value="FAS-BINDING FACTOR 1"/>
    <property type="match status" value="1"/>
</dbReference>
<organism evidence="4 5">
    <name type="scientific">Phyllotreta striolata</name>
    <name type="common">Striped flea beetle</name>
    <name type="synonym">Crioceris striolata</name>
    <dbReference type="NCBI Taxonomy" id="444603"/>
    <lineage>
        <taxon>Eukaryota</taxon>
        <taxon>Metazoa</taxon>
        <taxon>Ecdysozoa</taxon>
        <taxon>Arthropoda</taxon>
        <taxon>Hexapoda</taxon>
        <taxon>Insecta</taxon>
        <taxon>Pterygota</taxon>
        <taxon>Neoptera</taxon>
        <taxon>Endopterygota</taxon>
        <taxon>Coleoptera</taxon>
        <taxon>Polyphaga</taxon>
        <taxon>Cucujiformia</taxon>
        <taxon>Chrysomeloidea</taxon>
        <taxon>Chrysomelidae</taxon>
        <taxon>Galerucinae</taxon>
        <taxon>Alticini</taxon>
        <taxon>Phyllotreta</taxon>
    </lineage>
</organism>
<reference evidence="4" key="1">
    <citation type="submission" date="2022-01" db="EMBL/GenBank/DDBJ databases">
        <authorList>
            <person name="King R."/>
        </authorList>
    </citation>
    <scope>NUCLEOTIDE SEQUENCE</scope>
</reference>